<evidence type="ECO:0000256" key="2">
    <source>
        <dbReference type="SAM" id="SignalP"/>
    </source>
</evidence>
<dbReference type="SMART" id="SM00257">
    <property type="entry name" value="LysM"/>
    <property type="match status" value="2"/>
</dbReference>
<dbReference type="Gene3D" id="1.10.530.10">
    <property type="match status" value="1"/>
</dbReference>
<feature type="signal peptide" evidence="2">
    <location>
        <begin position="1"/>
        <end position="22"/>
    </location>
</feature>
<organism evidence="4 5">
    <name type="scientific">Sphingobacterium deserti</name>
    <dbReference type="NCBI Taxonomy" id="1229276"/>
    <lineage>
        <taxon>Bacteria</taxon>
        <taxon>Pseudomonadati</taxon>
        <taxon>Bacteroidota</taxon>
        <taxon>Sphingobacteriia</taxon>
        <taxon>Sphingobacteriales</taxon>
        <taxon>Sphingobacteriaceae</taxon>
        <taxon>Sphingobacterium</taxon>
    </lineage>
</organism>
<accession>A0A0B8T6S0</accession>
<dbReference type="EMBL" id="JJMU01000035">
    <property type="protein sequence ID" value="KGE13854.1"/>
    <property type="molecule type" value="Genomic_DNA"/>
</dbReference>
<sequence length="478" mass="53561">MKKIHLWVLPFCALSITQPAIAQDMASIENEEYTLHLKELVSHQRDAIFSGIDSLKKLSYADPILNAEDSLIFQRMRKIQKAVPLAYNEKIKSYIDKYVSRNYNPYMCKLQGLAQHYFPIYEEIFEGTGIPDEIKYISVVESSLDPHLVSRSGAVGLWQFMYATAKGYDLTMDSYIDERKDPYAACHAASRYFKDAYDEFNDWLLALASYNCGRGAVRRAIERSGLDHPDFWQLSPFLPEETQNYIPKFIAMTYTLKHAQEYGIENAATDFVFAAKPIMVENNVDLARVATAINLPLETLKKFNPSFKRTIVVASSDKPKRLILPQTSSSNDSLLYAALSNTAFPGSTKENAMILASSPSAPAKYTAKQGESLASVARKFGVTVQDLKAWNGLSLNSRIAGRTLILEKEENTRLAKAKHTTATKSSTTTAYVTYTVRKGDTLSHIANKHKGSSISQIKSDNNLRGSSLRIGQKIKIKK</sequence>
<gene>
    <name evidence="4" type="ORF">DI53_2383</name>
</gene>
<feature type="domain" description="LysM" evidence="3">
    <location>
        <begin position="432"/>
        <end position="476"/>
    </location>
</feature>
<dbReference type="CDD" id="cd16894">
    <property type="entry name" value="MltD-like"/>
    <property type="match status" value="1"/>
</dbReference>
<name>A0A0B8T6S0_9SPHI</name>
<evidence type="ECO:0000313" key="5">
    <source>
        <dbReference type="Proteomes" id="UP000031802"/>
    </source>
</evidence>
<dbReference type="GO" id="GO:0016020">
    <property type="term" value="C:membrane"/>
    <property type="evidence" value="ECO:0007669"/>
    <property type="project" value="InterPro"/>
</dbReference>
<proteinExistence type="inferred from homology"/>
<dbReference type="PROSITE" id="PS51782">
    <property type="entry name" value="LYSM"/>
    <property type="match status" value="2"/>
</dbReference>
<comment type="caution">
    <text evidence="4">The sequence shown here is derived from an EMBL/GenBank/DDBJ whole genome shotgun (WGS) entry which is preliminary data.</text>
</comment>
<dbReference type="PATRIC" id="fig|1229276.3.peg.2446"/>
<dbReference type="Pfam" id="PF01464">
    <property type="entry name" value="SLT"/>
    <property type="match status" value="1"/>
</dbReference>
<dbReference type="SUPFAM" id="SSF53955">
    <property type="entry name" value="Lysozyme-like"/>
    <property type="match status" value="1"/>
</dbReference>
<dbReference type="Pfam" id="PF01476">
    <property type="entry name" value="LysM"/>
    <property type="match status" value="2"/>
</dbReference>
<keyword evidence="2" id="KW-0732">Signal</keyword>
<dbReference type="InterPro" id="IPR036779">
    <property type="entry name" value="LysM_dom_sf"/>
</dbReference>
<dbReference type="InterPro" id="IPR008258">
    <property type="entry name" value="Transglycosylase_SLT_dom_1"/>
</dbReference>
<reference evidence="4 5" key="2">
    <citation type="journal article" date="2015" name="PLoS ONE">
        <title>Whole-Genome Optical Mapping and Finished Genome Sequence of Sphingobacterium deserti sp. nov., a New Species Isolated from the Western Desert of China.</title>
        <authorList>
            <person name="Teng C."/>
            <person name="Zhou Z."/>
            <person name="Molnar I."/>
            <person name="Li X."/>
            <person name="Tang R."/>
            <person name="Chen M."/>
            <person name="Wang L."/>
            <person name="Su S."/>
            <person name="Zhang W."/>
            <person name="Lin M."/>
        </authorList>
    </citation>
    <scope>NUCLEOTIDE SEQUENCE [LARGE SCALE GENOMIC DNA]</scope>
    <source>
        <strain evidence="5">ACCC05744</strain>
    </source>
</reference>
<dbReference type="CDD" id="cd00118">
    <property type="entry name" value="LysM"/>
    <property type="match status" value="1"/>
</dbReference>
<dbReference type="GO" id="GO:0000270">
    <property type="term" value="P:peptidoglycan metabolic process"/>
    <property type="evidence" value="ECO:0007669"/>
    <property type="project" value="InterPro"/>
</dbReference>
<dbReference type="InterPro" id="IPR000189">
    <property type="entry name" value="Transglyc_AS"/>
</dbReference>
<evidence type="ECO:0000259" key="3">
    <source>
        <dbReference type="PROSITE" id="PS51782"/>
    </source>
</evidence>
<dbReference type="InterPro" id="IPR023346">
    <property type="entry name" value="Lysozyme-like_dom_sf"/>
</dbReference>
<dbReference type="PANTHER" id="PTHR37423">
    <property type="entry name" value="SOLUBLE LYTIC MUREIN TRANSGLYCOSYLASE-RELATED"/>
    <property type="match status" value="1"/>
</dbReference>
<dbReference type="STRING" id="1229276.DI53_2383"/>
<feature type="domain" description="LysM" evidence="3">
    <location>
        <begin position="363"/>
        <end position="406"/>
    </location>
</feature>
<feature type="chain" id="PRO_5002124220" evidence="2">
    <location>
        <begin position="23"/>
        <end position="478"/>
    </location>
</feature>
<dbReference type="Gene3D" id="3.10.350.10">
    <property type="entry name" value="LysM domain"/>
    <property type="match status" value="2"/>
</dbReference>
<dbReference type="Proteomes" id="UP000031802">
    <property type="component" value="Unassembled WGS sequence"/>
</dbReference>
<evidence type="ECO:0000256" key="1">
    <source>
        <dbReference type="ARBA" id="ARBA00007734"/>
    </source>
</evidence>
<dbReference type="RefSeq" id="WP_037499473.1">
    <property type="nucleotide sequence ID" value="NZ_JJMU01000035.1"/>
</dbReference>
<reference evidence="5" key="1">
    <citation type="submission" date="2014-04" db="EMBL/GenBank/DDBJ databases">
        <title>Whole-Genome optical mapping and complete genome sequence of Sphingobacterium deserti sp. nov., a new spaces isolated from desert in the west of China.</title>
        <authorList>
            <person name="Teng C."/>
            <person name="Zhou Z."/>
            <person name="Li X."/>
            <person name="Chen M."/>
            <person name="Lin M."/>
            <person name="Wang L."/>
            <person name="Su S."/>
            <person name="Zhang C."/>
            <person name="Zhang W."/>
        </authorList>
    </citation>
    <scope>NUCLEOTIDE SEQUENCE [LARGE SCALE GENOMIC DNA]</scope>
    <source>
        <strain evidence="5">ACCC05744</strain>
    </source>
</reference>
<evidence type="ECO:0000313" key="4">
    <source>
        <dbReference type="EMBL" id="KGE13854.1"/>
    </source>
</evidence>
<dbReference type="GO" id="GO:0008933">
    <property type="term" value="F:peptidoglycan lytic transglycosylase activity"/>
    <property type="evidence" value="ECO:0007669"/>
    <property type="project" value="InterPro"/>
</dbReference>
<dbReference type="InterPro" id="IPR018392">
    <property type="entry name" value="LysM"/>
</dbReference>
<comment type="similarity">
    <text evidence="1">Belongs to the transglycosylase Slt family.</text>
</comment>
<dbReference type="eggNOG" id="COG0741">
    <property type="taxonomic scope" value="Bacteria"/>
</dbReference>
<dbReference type="OrthoDB" id="9815002at2"/>
<keyword evidence="5" id="KW-1185">Reference proteome</keyword>
<dbReference type="PROSITE" id="PS00922">
    <property type="entry name" value="TRANSGLYCOSYLASE"/>
    <property type="match status" value="1"/>
</dbReference>
<dbReference type="SUPFAM" id="SSF54106">
    <property type="entry name" value="LysM domain"/>
    <property type="match status" value="2"/>
</dbReference>
<protein>
    <submittedName>
        <fullName evidence="4">Peptidoglycan-binding lytic transglycosylase</fullName>
    </submittedName>
</protein>
<dbReference type="PANTHER" id="PTHR37423:SF2">
    <property type="entry name" value="MEMBRANE-BOUND LYTIC MUREIN TRANSGLYCOSYLASE C"/>
    <property type="match status" value="1"/>
</dbReference>
<dbReference type="AlphaFoldDB" id="A0A0B8T6S0"/>
<dbReference type="eggNOG" id="COG1388">
    <property type="taxonomic scope" value="Bacteria"/>
</dbReference>